<sequence>MFAYVRAIVSRRLRYLCIAALSAVSLIFVMPLTVRGAEKSFAPSDDSAAPAAAYTQFLATVETLYDAVNKGNVDVTLKSLRVIEYRFRTLPMNGIASVEGVESLAHNISEMRRAVTAISPNEQSWKAGAASLRLAADALARPEKPLWHQYRSILRDDIQALKKSLEDEASAGVFITPASAVLSLERLAQHYGVIRTAALLKAEPGVVERSDSVLRYTQRMLKTDKPDAGTLLGIIPSLESAMDALFPGAKHTTALVPPAAAPPWGWSAMMGSFIVTVLTWVGWRRYRAEPYAPAGGRSRLKDEPDAAERFLKRWKK</sequence>
<accession>A0ABR5A177</accession>
<name>A0ABR5A177_9BACL</name>
<reference evidence="2 3" key="1">
    <citation type="submission" date="2014-12" db="EMBL/GenBank/DDBJ databases">
        <title>Draft genome sequence of Cohnella kolymensis strain B-2846.</title>
        <authorList>
            <person name="Karlyshev A.V."/>
            <person name="Kudryashova E.B."/>
        </authorList>
    </citation>
    <scope>NUCLEOTIDE SEQUENCE [LARGE SCALE GENOMIC DNA]</scope>
    <source>
        <strain evidence="2 3">VKM B-2846</strain>
    </source>
</reference>
<proteinExistence type="predicted"/>
<protein>
    <recommendedName>
        <fullName evidence="4">Sporulation protein</fullName>
    </recommendedName>
</protein>
<keyword evidence="1" id="KW-0812">Transmembrane</keyword>
<organism evidence="2 3">
    <name type="scientific">Cohnella kolymensis</name>
    <dbReference type="NCBI Taxonomy" id="1590652"/>
    <lineage>
        <taxon>Bacteria</taxon>
        <taxon>Bacillati</taxon>
        <taxon>Bacillota</taxon>
        <taxon>Bacilli</taxon>
        <taxon>Bacillales</taxon>
        <taxon>Paenibacillaceae</taxon>
        <taxon>Cohnella</taxon>
    </lineage>
</organism>
<keyword evidence="1" id="KW-0472">Membrane</keyword>
<feature type="transmembrane region" description="Helical" evidence="1">
    <location>
        <begin position="264"/>
        <end position="283"/>
    </location>
</feature>
<keyword evidence="1" id="KW-1133">Transmembrane helix</keyword>
<evidence type="ECO:0000256" key="1">
    <source>
        <dbReference type="SAM" id="Phobius"/>
    </source>
</evidence>
<gene>
    <name evidence="2" type="ORF">SD71_17515</name>
</gene>
<evidence type="ECO:0000313" key="2">
    <source>
        <dbReference type="EMBL" id="KIL34813.1"/>
    </source>
</evidence>
<dbReference type="Pfam" id="PF09577">
    <property type="entry name" value="Spore_YpjB"/>
    <property type="match status" value="1"/>
</dbReference>
<keyword evidence="3" id="KW-1185">Reference proteome</keyword>
<evidence type="ECO:0008006" key="4">
    <source>
        <dbReference type="Google" id="ProtNLM"/>
    </source>
</evidence>
<dbReference type="RefSeq" id="WP_041065958.1">
    <property type="nucleotide sequence ID" value="NZ_JXAL01000026.1"/>
</dbReference>
<dbReference type="Proteomes" id="UP000054526">
    <property type="component" value="Unassembled WGS sequence"/>
</dbReference>
<comment type="caution">
    <text evidence="2">The sequence shown here is derived from an EMBL/GenBank/DDBJ whole genome shotgun (WGS) entry which is preliminary data.</text>
</comment>
<dbReference type="EMBL" id="JXAL01000026">
    <property type="protein sequence ID" value="KIL34813.1"/>
    <property type="molecule type" value="Genomic_DNA"/>
</dbReference>
<evidence type="ECO:0000313" key="3">
    <source>
        <dbReference type="Proteomes" id="UP000054526"/>
    </source>
</evidence>
<dbReference type="InterPro" id="IPR014231">
    <property type="entry name" value="Spore_YpjB"/>
</dbReference>